<dbReference type="InterPro" id="IPR042188">
    <property type="entry name" value="MmgE/PrpD_sf_2"/>
</dbReference>
<dbReference type="InterPro" id="IPR045337">
    <property type="entry name" value="MmgE_PrpD_C"/>
</dbReference>
<proteinExistence type="inferred from homology"/>
<dbReference type="InterPro" id="IPR042183">
    <property type="entry name" value="MmgE/PrpD_sf_1"/>
</dbReference>
<dbReference type="InterPro" id="IPR045336">
    <property type="entry name" value="MmgE_PrpD_N"/>
</dbReference>
<sequence length="443" mass="46853">MTTADVLGRACETVSALELDRVPPESIEKALRIIADCFAVSVAGHRTEPMSALVAADTKGGLVTGGTERNPFHRSTVWGGGRAPAHHAAFLNATAGSFLELDEGMRPTGHPGMQLVPAAIAVAEEVHASGTELLRAVIAGYELSARLFRAVRLRPGAHPHGHVGALGAALAVSMVRGTDIRAATAIASTLPLASTWQACYDGATARNAYMGHAAAVGVRSSDLARAGFTGSFASFGFSLGELLGEGLDETALADELRYEKLAIDAGYFKVHSACALTHTAIDAALDLLESEPLAPDAITSVRIDTVAAVRKVDIEEVPNDLSCRFSISYAVAAALATGTSGPEAFRFRPDIAALARRVEVHVDPQLEERWPVSSPARVRVEVDGRVLESLVENPTGHPPRVLSREVHFEKFAAAISDPDRARDAWARIMDLPRLDDAGSLLGW</sequence>
<feature type="domain" description="MmgE/PrpD C-terminal" evidence="3">
    <location>
        <begin position="271"/>
        <end position="416"/>
    </location>
</feature>
<reference evidence="4" key="1">
    <citation type="journal article" date="2014" name="Int. J. Syst. Evol. Microbiol.">
        <title>Complete genome sequence of Corynebacterium casei LMG S-19264T (=DSM 44701T), isolated from a smear-ripened cheese.</title>
        <authorList>
            <consortium name="US DOE Joint Genome Institute (JGI-PGF)"/>
            <person name="Walter F."/>
            <person name="Albersmeier A."/>
            <person name="Kalinowski J."/>
            <person name="Ruckert C."/>
        </authorList>
    </citation>
    <scope>NUCLEOTIDE SEQUENCE</scope>
    <source>
        <strain evidence="4">CGMCC 4.3508</strain>
    </source>
</reference>
<evidence type="ECO:0000313" key="5">
    <source>
        <dbReference type="Proteomes" id="UP000638263"/>
    </source>
</evidence>
<protein>
    <submittedName>
        <fullName evidence="4">MmgE/Prp family protein</fullName>
    </submittedName>
</protein>
<accession>A0A917R6G5</accession>
<dbReference type="GO" id="GO:0016829">
    <property type="term" value="F:lyase activity"/>
    <property type="evidence" value="ECO:0007669"/>
    <property type="project" value="InterPro"/>
</dbReference>
<dbReference type="InterPro" id="IPR005656">
    <property type="entry name" value="MmgE_PrpD"/>
</dbReference>
<dbReference type="Gene3D" id="3.30.1330.120">
    <property type="entry name" value="2-methylcitrate dehydratase PrpD"/>
    <property type="match status" value="1"/>
</dbReference>
<dbReference type="SUPFAM" id="SSF103378">
    <property type="entry name" value="2-methylcitrate dehydratase PrpD"/>
    <property type="match status" value="1"/>
</dbReference>
<organism evidence="4 5">
    <name type="scientific">Nocardia jinanensis</name>
    <dbReference type="NCBI Taxonomy" id="382504"/>
    <lineage>
        <taxon>Bacteria</taxon>
        <taxon>Bacillati</taxon>
        <taxon>Actinomycetota</taxon>
        <taxon>Actinomycetes</taxon>
        <taxon>Mycobacteriales</taxon>
        <taxon>Nocardiaceae</taxon>
        <taxon>Nocardia</taxon>
    </lineage>
</organism>
<dbReference type="PANTHER" id="PTHR16943:SF8">
    <property type="entry name" value="2-METHYLCITRATE DEHYDRATASE"/>
    <property type="match status" value="1"/>
</dbReference>
<keyword evidence="5" id="KW-1185">Reference proteome</keyword>
<evidence type="ECO:0000259" key="3">
    <source>
        <dbReference type="Pfam" id="PF19305"/>
    </source>
</evidence>
<dbReference type="RefSeq" id="WP_058855678.1">
    <property type="nucleotide sequence ID" value="NZ_BMMH01000001.1"/>
</dbReference>
<dbReference type="EMBL" id="BMMH01000001">
    <property type="protein sequence ID" value="GGK91648.1"/>
    <property type="molecule type" value="Genomic_DNA"/>
</dbReference>
<gene>
    <name evidence="4" type="ORF">GCM10011588_02540</name>
</gene>
<evidence type="ECO:0000259" key="2">
    <source>
        <dbReference type="Pfam" id="PF03972"/>
    </source>
</evidence>
<dbReference type="Gene3D" id="1.10.4100.10">
    <property type="entry name" value="2-methylcitrate dehydratase PrpD"/>
    <property type="match status" value="1"/>
</dbReference>
<feature type="domain" description="MmgE/PrpD N-terminal" evidence="2">
    <location>
        <begin position="11"/>
        <end position="231"/>
    </location>
</feature>
<dbReference type="AlphaFoldDB" id="A0A917R6G5"/>
<comment type="similarity">
    <text evidence="1">Belongs to the PrpD family.</text>
</comment>
<dbReference type="PANTHER" id="PTHR16943">
    <property type="entry name" value="2-METHYLCITRATE DEHYDRATASE-RELATED"/>
    <property type="match status" value="1"/>
</dbReference>
<name>A0A917R6G5_9NOCA</name>
<reference evidence="4" key="2">
    <citation type="submission" date="2020-09" db="EMBL/GenBank/DDBJ databases">
        <authorList>
            <person name="Sun Q."/>
            <person name="Zhou Y."/>
        </authorList>
    </citation>
    <scope>NUCLEOTIDE SEQUENCE</scope>
    <source>
        <strain evidence="4">CGMCC 4.3508</strain>
    </source>
</reference>
<dbReference type="InterPro" id="IPR036148">
    <property type="entry name" value="MmgE/PrpD_sf"/>
</dbReference>
<evidence type="ECO:0000313" key="4">
    <source>
        <dbReference type="EMBL" id="GGK91648.1"/>
    </source>
</evidence>
<comment type="caution">
    <text evidence="4">The sequence shown here is derived from an EMBL/GenBank/DDBJ whole genome shotgun (WGS) entry which is preliminary data.</text>
</comment>
<dbReference type="Proteomes" id="UP000638263">
    <property type="component" value="Unassembled WGS sequence"/>
</dbReference>
<dbReference type="Pfam" id="PF03972">
    <property type="entry name" value="MmgE_PrpD_N"/>
    <property type="match status" value="1"/>
</dbReference>
<dbReference type="Pfam" id="PF19305">
    <property type="entry name" value="MmgE_PrpD_C"/>
    <property type="match status" value="1"/>
</dbReference>
<evidence type="ECO:0000256" key="1">
    <source>
        <dbReference type="ARBA" id="ARBA00006174"/>
    </source>
</evidence>